<organism evidence="11 12">
    <name type="scientific">Pelagibaculum spongiae</name>
    <dbReference type="NCBI Taxonomy" id="2080658"/>
    <lineage>
        <taxon>Bacteria</taxon>
        <taxon>Pseudomonadati</taxon>
        <taxon>Pseudomonadota</taxon>
        <taxon>Gammaproteobacteria</taxon>
        <taxon>Oceanospirillales</taxon>
        <taxon>Pelagibaculum</taxon>
    </lineage>
</organism>
<dbReference type="PROSITE" id="PS00532">
    <property type="entry name" value="PEPCK_ATP"/>
    <property type="match status" value="1"/>
</dbReference>
<reference evidence="11 12" key="1">
    <citation type="submission" date="2018-04" db="EMBL/GenBank/DDBJ databases">
        <title>Thalassorhabdus spongiae gen. nov., sp. nov., isolated from a marine sponge in South-West Iceland.</title>
        <authorList>
            <person name="Knobloch S."/>
            <person name="Daussin A."/>
            <person name="Johannsson R."/>
            <person name="Marteinsson V.T."/>
        </authorList>
    </citation>
    <scope>NUCLEOTIDE SEQUENCE [LARGE SCALE GENOMIC DNA]</scope>
    <source>
        <strain evidence="11 12">Hp12</strain>
    </source>
</reference>
<keyword evidence="12" id="KW-1185">Reference proteome</keyword>
<evidence type="ECO:0000256" key="7">
    <source>
        <dbReference type="ARBA" id="ARBA00022840"/>
    </source>
</evidence>
<comment type="subunit">
    <text evidence="10">Monomer.</text>
</comment>
<evidence type="ECO:0000256" key="3">
    <source>
        <dbReference type="ARBA" id="ARBA00012363"/>
    </source>
</evidence>
<dbReference type="PANTHER" id="PTHR30031:SF0">
    <property type="entry name" value="PHOSPHOENOLPYRUVATE CARBOXYKINASE (ATP)"/>
    <property type="match status" value="1"/>
</dbReference>
<name>A0A2V1GY10_9GAMM</name>
<feature type="binding site" evidence="10">
    <location>
        <position position="252"/>
    </location>
    <ligand>
        <name>Mn(2+)</name>
        <dbReference type="ChEBI" id="CHEBI:29035"/>
    </ligand>
</feature>
<evidence type="ECO:0000256" key="6">
    <source>
        <dbReference type="ARBA" id="ARBA00022793"/>
    </source>
</evidence>
<comment type="catalytic activity">
    <reaction evidence="9 10">
        <text>oxaloacetate + ATP = phosphoenolpyruvate + ADP + CO2</text>
        <dbReference type="Rhea" id="RHEA:18617"/>
        <dbReference type="ChEBI" id="CHEBI:16452"/>
        <dbReference type="ChEBI" id="CHEBI:16526"/>
        <dbReference type="ChEBI" id="CHEBI:30616"/>
        <dbReference type="ChEBI" id="CHEBI:58702"/>
        <dbReference type="ChEBI" id="CHEBI:456216"/>
        <dbReference type="EC" id="4.1.1.49"/>
    </reaction>
</comment>
<keyword evidence="8 10" id="KW-0456">Lyase</keyword>
<dbReference type="Gene3D" id="2.170.8.10">
    <property type="entry name" value="Phosphoenolpyruvate Carboxykinase, domain 2"/>
    <property type="match status" value="1"/>
</dbReference>
<dbReference type="SUPFAM" id="SSF53795">
    <property type="entry name" value="PEP carboxykinase-like"/>
    <property type="match status" value="1"/>
</dbReference>
<feature type="binding site" evidence="10">
    <location>
        <position position="196"/>
    </location>
    <ligand>
        <name>Mn(2+)</name>
        <dbReference type="ChEBI" id="CHEBI:29035"/>
    </ligand>
</feature>
<evidence type="ECO:0000256" key="2">
    <source>
        <dbReference type="ARBA" id="ARBA00006052"/>
    </source>
</evidence>
<keyword evidence="11" id="KW-0670">Pyruvate</keyword>
<feature type="binding site" evidence="10">
    <location>
        <position position="196"/>
    </location>
    <ligand>
        <name>ATP</name>
        <dbReference type="ChEBI" id="CHEBI:30616"/>
    </ligand>
</feature>
<dbReference type="HAMAP" id="MF_00453">
    <property type="entry name" value="PEPCK_ATP"/>
    <property type="match status" value="1"/>
</dbReference>
<feature type="binding site" evidence="10">
    <location>
        <position position="58"/>
    </location>
    <ligand>
        <name>substrate</name>
    </ligand>
</feature>
<keyword evidence="5 10" id="KW-0547">Nucleotide-binding</keyword>
<dbReference type="SUPFAM" id="SSF68923">
    <property type="entry name" value="PEP carboxykinase N-terminal domain"/>
    <property type="match status" value="1"/>
</dbReference>
<comment type="similarity">
    <text evidence="2 10">Belongs to the phosphoenolpyruvate carboxykinase (ATP) family.</text>
</comment>
<feature type="binding site" evidence="10">
    <location>
        <position position="316"/>
    </location>
    <ligand>
        <name>substrate</name>
    </ligand>
</feature>
<keyword evidence="10" id="KW-0479">Metal-binding</keyword>
<keyword evidence="4 10" id="KW-0312">Gluconeogenesis</keyword>
<keyword evidence="10" id="KW-0464">Manganese</keyword>
<dbReference type="EMBL" id="QDDL01000006">
    <property type="protein sequence ID" value="PVZ67615.1"/>
    <property type="molecule type" value="Genomic_DNA"/>
</dbReference>
<keyword evidence="11" id="KW-0808">Transferase</keyword>
<dbReference type="GO" id="GO:0004612">
    <property type="term" value="F:phosphoenolpyruvate carboxykinase (ATP) activity"/>
    <property type="evidence" value="ECO:0007669"/>
    <property type="project" value="UniProtKB-UniRule"/>
</dbReference>
<evidence type="ECO:0000256" key="8">
    <source>
        <dbReference type="ARBA" id="ARBA00023239"/>
    </source>
</evidence>
<feature type="binding site" evidence="10">
    <location>
        <position position="196"/>
    </location>
    <ligand>
        <name>substrate</name>
    </ligand>
</feature>
<feature type="binding site" evidence="10">
    <location>
        <position position="316"/>
    </location>
    <ligand>
        <name>ATP</name>
        <dbReference type="ChEBI" id="CHEBI:30616"/>
    </ligand>
</feature>
<feature type="binding site" evidence="10">
    <location>
        <position position="215"/>
    </location>
    <ligand>
        <name>ATP</name>
        <dbReference type="ChEBI" id="CHEBI:30616"/>
    </ligand>
</feature>
<evidence type="ECO:0000256" key="4">
    <source>
        <dbReference type="ARBA" id="ARBA00022432"/>
    </source>
</evidence>
<evidence type="ECO:0000313" key="12">
    <source>
        <dbReference type="Proteomes" id="UP000244906"/>
    </source>
</evidence>
<dbReference type="Proteomes" id="UP000244906">
    <property type="component" value="Unassembled WGS sequence"/>
</dbReference>
<feature type="binding site" evidence="10">
    <location>
        <position position="449"/>
    </location>
    <ligand>
        <name>ATP</name>
        <dbReference type="ChEBI" id="CHEBI:30616"/>
    </ligand>
</feature>
<dbReference type="AlphaFoldDB" id="A0A2V1GY10"/>
<dbReference type="UniPathway" id="UPA00138"/>
<evidence type="ECO:0000256" key="10">
    <source>
        <dbReference type="HAMAP-Rule" id="MF_00453"/>
    </source>
</evidence>
<dbReference type="RefSeq" id="WP_116687811.1">
    <property type="nucleotide sequence ID" value="NZ_CAWNYD010000006.1"/>
</dbReference>
<dbReference type="Pfam" id="PF01293">
    <property type="entry name" value="PEPCK_ATP"/>
    <property type="match status" value="1"/>
</dbReference>
<dbReference type="GO" id="GO:0006094">
    <property type="term" value="P:gluconeogenesis"/>
    <property type="evidence" value="ECO:0007669"/>
    <property type="project" value="UniProtKB-UniRule"/>
</dbReference>
<keyword evidence="10" id="KW-0963">Cytoplasm</keyword>
<evidence type="ECO:0000256" key="1">
    <source>
        <dbReference type="ARBA" id="ARBA00004742"/>
    </source>
</evidence>
<keyword evidence="7 10" id="KW-0067">ATP-binding</keyword>
<dbReference type="Gene3D" id="3.90.228.20">
    <property type="match status" value="1"/>
</dbReference>
<dbReference type="GO" id="GO:0046872">
    <property type="term" value="F:metal ion binding"/>
    <property type="evidence" value="ECO:0007669"/>
    <property type="project" value="UniProtKB-KW"/>
</dbReference>
<feature type="binding site" evidence="10">
    <location>
        <position position="190"/>
    </location>
    <ligand>
        <name>substrate</name>
    </ligand>
</feature>
<dbReference type="EC" id="4.1.1.49" evidence="3 10"/>
<protein>
    <recommendedName>
        <fullName evidence="3 10">Phosphoenolpyruvate carboxykinase (ATP)</fullName>
        <shortName evidence="10">PCK</shortName>
        <shortName evidence="10">PEP carboxykinase</shortName>
        <shortName evidence="10">PEPCK</shortName>
        <ecNumber evidence="3 10">4.1.1.49</ecNumber>
    </recommendedName>
</protein>
<proteinExistence type="inferred from homology"/>
<evidence type="ECO:0000313" key="11">
    <source>
        <dbReference type="EMBL" id="PVZ67615.1"/>
    </source>
</evidence>
<dbReference type="OrthoDB" id="9806325at2"/>
<evidence type="ECO:0000256" key="9">
    <source>
        <dbReference type="ARBA" id="ARBA00047371"/>
    </source>
</evidence>
<comment type="subcellular location">
    <subcellularLocation>
        <location evidence="10">Cytoplasm</location>
    </subcellularLocation>
</comment>
<comment type="caution">
    <text evidence="10">Lacks conserved residue(s) required for the propagation of feature annotation.</text>
</comment>
<keyword evidence="6 10" id="KW-0210">Decarboxylase</keyword>
<dbReference type="InterPro" id="IPR001272">
    <property type="entry name" value="PEP_carboxykinase_ATP"/>
</dbReference>
<dbReference type="InterPro" id="IPR013035">
    <property type="entry name" value="PEP_carboxykinase_C"/>
</dbReference>
<comment type="function">
    <text evidence="10">Involved in the gluconeogenesis. Catalyzes the conversion of oxaloacetate (OAA) to phosphoenolpyruvate (PEP) through direct phosphoryl transfer between the nucleoside triphosphate and OAA.</text>
</comment>
<feature type="binding site" evidence="10">
    <location>
        <position position="215"/>
    </location>
    <ligand>
        <name>Mn(2+)</name>
        <dbReference type="ChEBI" id="CHEBI:29035"/>
    </ligand>
</feature>
<dbReference type="PIRSF" id="PIRSF006294">
    <property type="entry name" value="PEP_crbxkin"/>
    <property type="match status" value="1"/>
</dbReference>
<dbReference type="Gene3D" id="3.40.449.10">
    <property type="entry name" value="Phosphoenolpyruvate Carboxykinase, domain 1"/>
    <property type="match status" value="1"/>
</dbReference>
<gene>
    <name evidence="10" type="primary">pckA</name>
    <name evidence="11" type="ORF">DC094_14340</name>
</gene>
<evidence type="ECO:0000256" key="5">
    <source>
        <dbReference type="ARBA" id="ARBA00022741"/>
    </source>
</evidence>
<comment type="pathway">
    <text evidence="1 10">Carbohydrate biosynthesis; gluconeogenesis.</text>
</comment>
<dbReference type="GO" id="GO:0016301">
    <property type="term" value="F:kinase activity"/>
    <property type="evidence" value="ECO:0007669"/>
    <property type="project" value="UniProtKB-KW"/>
</dbReference>
<dbReference type="GO" id="GO:0005524">
    <property type="term" value="F:ATP binding"/>
    <property type="evidence" value="ECO:0007669"/>
    <property type="project" value="UniProtKB-UniRule"/>
</dbReference>
<sequence length="532" mass="58855">MTMTASQLAAKHEKTVSAHACHINLTAPELLQQAISRGEGELSKQGSLVVNTGPRTGRSPQDRFIVCHPGEAQQAIDWSEVNRPMEPLYFDNLWLQAEDYLQQLPESYSGIWRSGQHTQHGLNIRITTELAWHQLLADHLLVRPEIEQSNWEMLCLPGFVCDPMRDHVHSDAATIIDFSGRRILLLGMHYAAEIKKAIFTVQNYLLPMKGVLPLHAAASQDKDGKVAMMLGLSATGKTCLISDDGRDLIGDDEHGWSDDGVFNLENGCYARCAFITEEEQPVIFDAIKQGAILENAVLDHHGEPDFTNIRITENIRATYPLSAIRNRVKPPVAGQPDVLIFLSCDCSGVLPPVTRLNKAQAAYYYLSGYTATVGDSEINHNNGYTPTFSSCFGAPFFPRPAGIYAEQLFNKLESSETTVYMVNTGWKGGVPSASHGGNPLGKRYCLQQTRTIITAILSGELEQQGFHSLDHIDLQVPVAIEGIDPLDLDPANAWPDKVSYLRAAENLCQEFKVNFSRFEVAHQIEDAGLNMI</sequence>
<comment type="caution">
    <text evidence="11">The sequence shown here is derived from an EMBL/GenBank/DDBJ whole genome shotgun (WGS) entry which is preliminary data.</text>
</comment>
<keyword evidence="11" id="KW-0418">Kinase</keyword>
<dbReference type="InterPro" id="IPR008210">
    <property type="entry name" value="PEP_carboxykinase_N"/>
</dbReference>
<dbReference type="PANTHER" id="PTHR30031">
    <property type="entry name" value="PHOSPHOENOLPYRUVATE CARBOXYKINASE ATP"/>
    <property type="match status" value="1"/>
</dbReference>
<comment type="cofactor">
    <cofactor evidence="10">
        <name>Mn(2+)</name>
        <dbReference type="ChEBI" id="CHEBI:29035"/>
    </cofactor>
    <text evidence="10">Binds 1 Mn(2+) ion per subunit.</text>
</comment>
<accession>A0A2V1GY10</accession>
<dbReference type="GO" id="GO:0005829">
    <property type="term" value="C:cytosol"/>
    <property type="evidence" value="ECO:0007669"/>
    <property type="project" value="TreeGrafter"/>
</dbReference>
<dbReference type="InterPro" id="IPR015994">
    <property type="entry name" value="PEPCK_ATP_CS"/>
</dbReference>